<sequence>MPVFATAGSKVYIGTALESGTGELTVDDFDDIVWTSIGNLETIGAVGDTSNSVDGTFIDRARVVRMKGARDGGTMELVAGLSYTDAGQLALIAAEKSPHEFAFKVEFNDKPATGASPKNSTRMFVALVMSASEQLDGADNLMKLNASLAINSNVIRTNASAT</sequence>
<dbReference type="Gene3D" id="4.10.410.40">
    <property type="match status" value="1"/>
</dbReference>
<evidence type="ECO:0000313" key="2">
    <source>
        <dbReference type="Proteomes" id="UP000823786"/>
    </source>
</evidence>
<evidence type="ECO:0000313" key="1">
    <source>
        <dbReference type="EMBL" id="MBP1856856.1"/>
    </source>
</evidence>
<proteinExistence type="predicted"/>
<organism evidence="1 2">
    <name type="scientific">Rhizobium herbae</name>
    <dbReference type="NCBI Taxonomy" id="508661"/>
    <lineage>
        <taxon>Bacteria</taxon>
        <taxon>Pseudomonadati</taxon>
        <taxon>Pseudomonadota</taxon>
        <taxon>Alphaproteobacteria</taxon>
        <taxon>Hyphomicrobiales</taxon>
        <taxon>Rhizobiaceae</taxon>
        <taxon>Rhizobium/Agrobacterium group</taxon>
        <taxon>Rhizobium</taxon>
    </lineage>
</organism>
<accession>A0ABS4EFY0</accession>
<protein>
    <recommendedName>
        <fullName evidence="3">Phage tail protein</fullName>
    </recommendedName>
</protein>
<keyword evidence="2" id="KW-1185">Reference proteome</keyword>
<comment type="caution">
    <text evidence="1">The sequence shown here is derived from an EMBL/GenBank/DDBJ whole genome shotgun (WGS) entry which is preliminary data.</text>
</comment>
<reference evidence="1 2" key="1">
    <citation type="submission" date="2021-03" db="EMBL/GenBank/DDBJ databases">
        <title>Genomic Encyclopedia of Type Strains, Phase IV (KMG-IV): sequencing the most valuable type-strain genomes for metagenomic binning, comparative biology and taxonomic classification.</title>
        <authorList>
            <person name="Goeker M."/>
        </authorList>
    </citation>
    <scope>NUCLEOTIDE SEQUENCE [LARGE SCALE GENOMIC DNA]</scope>
    <source>
        <strain evidence="1 2">DSM 26427</strain>
    </source>
</reference>
<gene>
    <name evidence="1" type="ORF">J2Z75_000336</name>
</gene>
<name>A0ABS4EFY0_9HYPH</name>
<dbReference type="EMBL" id="JAGGJV010000001">
    <property type="protein sequence ID" value="MBP1856856.1"/>
    <property type="molecule type" value="Genomic_DNA"/>
</dbReference>
<dbReference type="Proteomes" id="UP000823786">
    <property type="component" value="Unassembled WGS sequence"/>
</dbReference>
<dbReference type="RefSeq" id="WP_209846791.1">
    <property type="nucleotide sequence ID" value="NZ_JAGGJV010000001.1"/>
</dbReference>
<evidence type="ECO:0008006" key="3">
    <source>
        <dbReference type="Google" id="ProtNLM"/>
    </source>
</evidence>